<gene>
    <name evidence="3" type="ORF">QRT03_23285</name>
</gene>
<dbReference type="EMBL" id="JASVWF010000006">
    <property type="protein sequence ID" value="MDL5158911.1"/>
    <property type="molecule type" value="Genomic_DNA"/>
</dbReference>
<feature type="transmembrane region" description="Helical" evidence="2">
    <location>
        <begin position="465"/>
        <end position="484"/>
    </location>
</feature>
<dbReference type="Proteomes" id="UP001231924">
    <property type="component" value="Unassembled WGS sequence"/>
</dbReference>
<keyword evidence="2" id="KW-1133">Transmembrane helix</keyword>
<feature type="compositionally biased region" description="Pro residues" evidence="1">
    <location>
        <begin position="433"/>
        <end position="448"/>
    </location>
</feature>
<reference evidence="3 4" key="1">
    <citation type="submission" date="2023-06" db="EMBL/GenBank/DDBJ databases">
        <title>Actinomycetospora Odt1-22.</title>
        <authorList>
            <person name="Supong K."/>
        </authorList>
    </citation>
    <scope>NUCLEOTIDE SEQUENCE [LARGE SCALE GENOMIC DNA]</scope>
    <source>
        <strain evidence="3 4">Odt1-22</strain>
    </source>
</reference>
<keyword evidence="2" id="KW-0812">Transmembrane</keyword>
<sequence length="488" mass="51185">MSLLERDDGLGGDEHHATLASPLDASAELPGLRLGWQVWTVRDDRLVSVGETEFWPVRRARVARCATRNHVAPAPGCGCGLPVRDEAALPGLAVRWPGTALVIGCVAFWGGFDGRSTAGPGGRAKRAYPVLLIGNDRVTPDQRRVLGSTYGVPVYAGAADTVAMFADPLRRVVWQTLRLRLESSLGARGAGGTRRRLVEDLVAEVVTAWSAAEAWRAGRSPAVGAPRVPGQRRSPETHEAPAPAVVPDVAGLVVAWRTWQLAGTRLTSVTCPDAWPGLQPMVGACAVGGYHSVPAASCSCGVYAARDIAYAGRYHGSGSGASVMGCVGLWGRLVEAEFGWRAQKAYPLVLLASPGVPTMARQALERTYGVTVVPWHTDGHPWSTPSTGRAAEVLRAALERSHGRIDGPVSAAIAGMNGAPRAVSSSPPRRPARVPPVVPAPPPPPAAPPVRGRPASMGPVTAGNWAPMILYGVVVATIIALLLVKLLQ</sequence>
<feature type="compositionally biased region" description="Low complexity" evidence="1">
    <location>
        <begin position="418"/>
        <end position="427"/>
    </location>
</feature>
<evidence type="ECO:0000313" key="3">
    <source>
        <dbReference type="EMBL" id="MDL5158911.1"/>
    </source>
</evidence>
<proteinExistence type="predicted"/>
<keyword evidence="2" id="KW-0472">Membrane</keyword>
<keyword evidence="4" id="KW-1185">Reference proteome</keyword>
<feature type="region of interest" description="Disordered" evidence="1">
    <location>
        <begin position="418"/>
        <end position="452"/>
    </location>
</feature>
<evidence type="ECO:0000256" key="1">
    <source>
        <dbReference type="SAM" id="MobiDB-lite"/>
    </source>
</evidence>
<feature type="region of interest" description="Disordered" evidence="1">
    <location>
        <begin position="221"/>
        <end position="241"/>
    </location>
</feature>
<organism evidence="3 4">
    <name type="scientific">Actinomycetospora termitidis</name>
    <dbReference type="NCBI Taxonomy" id="3053470"/>
    <lineage>
        <taxon>Bacteria</taxon>
        <taxon>Bacillati</taxon>
        <taxon>Actinomycetota</taxon>
        <taxon>Actinomycetes</taxon>
        <taxon>Pseudonocardiales</taxon>
        <taxon>Pseudonocardiaceae</taxon>
        <taxon>Actinomycetospora</taxon>
    </lineage>
</organism>
<accession>A0ABT7ME20</accession>
<name>A0ABT7ME20_9PSEU</name>
<comment type="caution">
    <text evidence="3">The sequence shown here is derived from an EMBL/GenBank/DDBJ whole genome shotgun (WGS) entry which is preliminary data.</text>
</comment>
<protein>
    <submittedName>
        <fullName evidence="3">Uncharacterized protein</fullName>
    </submittedName>
</protein>
<evidence type="ECO:0000256" key="2">
    <source>
        <dbReference type="SAM" id="Phobius"/>
    </source>
</evidence>
<dbReference type="RefSeq" id="WP_286055472.1">
    <property type="nucleotide sequence ID" value="NZ_JASVWF010000006.1"/>
</dbReference>
<evidence type="ECO:0000313" key="4">
    <source>
        <dbReference type="Proteomes" id="UP001231924"/>
    </source>
</evidence>